<dbReference type="HOGENOM" id="CLU_006332_10_4_5"/>
<keyword evidence="7" id="KW-1185">Reference proteome</keyword>
<dbReference type="PANTHER" id="PTHR42693">
    <property type="entry name" value="ARYLSULFATASE FAMILY MEMBER"/>
    <property type="match status" value="1"/>
</dbReference>
<dbReference type="AlphaFoldDB" id="Q2GB51"/>
<sequence>MCGLTRPRAGPLPAAITDRHMISSFNLTRRATLGGAAATMVLGAAPAIASKRARRPNILYIMADDLGYADLSCYGRRDFETPVLDKLAAQGLRFTNAYANSAVCTATRVGLITGRYQYRLPVGLEEPLAFRPNIGLPPSHPTLPSLLAKAGYRTSLIGKWHLGSLPDFDPLKSGYQTFWGIRSGGVDYYTHATSNGQPDLWDGPTPVERAGYLTDLLADRAVSEIREASSGEAPWFMSLHFTAPHWPWEGPDDASESARIAKLKDPSALFHFDGGSAAIYAAMVRRLDYQIGRVLEALKANRAEQDTIVVFTSDNGGERFSDTWPFSGRKTELLEGGLRIPAIVRWPGVTRAGTTSDAQIISMDWLPTFLAAAGSAPDPGHPSDGVDVTPALGGGSLAERALFWRYKNRAQRAVRRGNLKYLRIAENEFLFDVAADPLERANLKDRQPEDFAALKAAWEKWNATMLPLDPQSYTHGFHADELADRFGVQPD</sequence>
<dbReference type="InterPro" id="IPR024607">
    <property type="entry name" value="Sulfatase_CS"/>
</dbReference>
<evidence type="ECO:0000256" key="3">
    <source>
        <dbReference type="ARBA" id="ARBA00022801"/>
    </source>
</evidence>
<dbReference type="GO" id="GO:0004065">
    <property type="term" value="F:arylsulfatase activity"/>
    <property type="evidence" value="ECO:0007669"/>
    <property type="project" value="TreeGrafter"/>
</dbReference>
<dbReference type="InterPro" id="IPR050738">
    <property type="entry name" value="Sulfatase"/>
</dbReference>
<dbReference type="KEGG" id="nar:Saro_0474"/>
<evidence type="ECO:0000256" key="2">
    <source>
        <dbReference type="ARBA" id="ARBA00022723"/>
    </source>
</evidence>
<dbReference type="EMBL" id="CP000248">
    <property type="protein sequence ID" value="ABD24922.1"/>
    <property type="molecule type" value="Genomic_DNA"/>
</dbReference>
<gene>
    <name evidence="6" type="ordered locus">Saro_0474</name>
</gene>
<dbReference type="PROSITE" id="PS00149">
    <property type="entry name" value="SULFATASE_2"/>
    <property type="match status" value="1"/>
</dbReference>
<accession>Q2GB51</accession>
<evidence type="ECO:0000313" key="6">
    <source>
        <dbReference type="EMBL" id="ABD24922.1"/>
    </source>
</evidence>
<evidence type="ECO:0000313" key="7">
    <source>
        <dbReference type="Proteomes" id="UP000009134"/>
    </source>
</evidence>
<dbReference type="Gene3D" id="3.40.720.10">
    <property type="entry name" value="Alkaline Phosphatase, subunit A"/>
    <property type="match status" value="1"/>
</dbReference>
<evidence type="ECO:0000256" key="4">
    <source>
        <dbReference type="ARBA" id="ARBA00022837"/>
    </source>
</evidence>
<keyword evidence="4" id="KW-0106">Calcium</keyword>
<keyword evidence="2" id="KW-0479">Metal-binding</keyword>
<reference evidence="7" key="1">
    <citation type="submission" date="2006-01" db="EMBL/GenBank/DDBJ databases">
        <title>Complete sequence of Novosphingobium aromaticivorans DSM 12444.</title>
        <authorList>
            <consortium name="US DOE Joint Genome Institute"/>
            <person name="Copeland A."/>
            <person name="Lucas S."/>
            <person name="Lapidus A."/>
            <person name="Barry K."/>
            <person name="Detter J.C."/>
            <person name="Glavina T."/>
            <person name="Hammon N."/>
            <person name="Israni S."/>
            <person name="Pitluck S."/>
            <person name="Chain P."/>
            <person name="Malfatti S."/>
            <person name="Shin M."/>
            <person name="Vergez L."/>
            <person name="Schmutz J."/>
            <person name="Larimer F."/>
            <person name="Land M."/>
            <person name="Kyrpides N."/>
            <person name="Ivanova N."/>
            <person name="Fredrickson J."/>
            <person name="Balkwill D."/>
            <person name="Romine M.F."/>
            <person name="Richardson P."/>
        </authorList>
    </citation>
    <scope>NUCLEOTIDE SEQUENCE [LARGE SCALE GENOMIC DNA]</scope>
    <source>
        <strain evidence="7">ATCC 700278 / DSM 12444 / CCUG 56034 / CIP 105152 / NBRC 16084 / F199</strain>
    </source>
</reference>
<dbReference type="SUPFAM" id="SSF53649">
    <property type="entry name" value="Alkaline phosphatase-like"/>
    <property type="match status" value="1"/>
</dbReference>
<evidence type="ECO:0000259" key="5">
    <source>
        <dbReference type="Pfam" id="PF00884"/>
    </source>
</evidence>
<dbReference type="InterPro" id="IPR000917">
    <property type="entry name" value="Sulfatase_N"/>
</dbReference>
<protein>
    <submittedName>
        <fullName evidence="6">Sulfatase</fullName>
    </submittedName>
</protein>
<dbReference type="InterPro" id="IPR017850">
    <property type="entry name" value="Alkaline_phosphatase_core_sf"/>
</dbReference>
<evidence type="ECO:0000256" key="1">
    <source>
        <dbReference type="ARBA" id="ARBA00008779"/>
    </source>
</evidence>
<dbReference type="STRING" id="279238.Saro_0474"/>
<comment type="similarity">
    <text evidence="1">Belongs to the sulfatase family.</text>
</comment>
<dbReference type="PANTHER" id="PTHR42693:SF53">
    <property type="entry name" value="ENDO-4-O-SULFATASE"/>
    <property type="match status" value="1"/>
</dbReference>
<name>Q2GB51_NOVAD</name>
<dbReference type="GO" id="GO:0046872">
    <property type="term" value="F:metal ion binding"/>
    <property type="evidence" value="ECO:0007669"/>
    <property type="project" value="UniProtKB-KW"/>
</dbReference>
<dbReference type="eggNOG" id="COG3119">
    <property type="taxonomic scope" value="Bacteria"/>
</dbReference>
<organism evidence="6 7">
    <name type="scientific">Novosphingobium aromaticivorans (strain ATCC 700278 / DSM 12444 / CCUG 56034 / CIP 105152 / NBRC 16084 / F199)</name>
    <dbReference type="NCBI Taxonomy" id="279238"/>
    <lineage>
        <taxon>Bacteria</taxon>
        <taxon>Pseudomonadati</taxon>
        <taxon>Pseudomonadota</taxon>
        <taxon>Alphaproteobacteria</taxon>
        <taxon>Sphingomonadales</taxon>
        <taxon>Sphingomonadaceae</taxon>
        <taxon>Novosphingobium</taxon>
    </lineage>
</organism>
<proteinExistence type="inferred from homology"/>
<dbReference type="Proteomes" id="UP000009134">
    <property type="component" value="Chromosome"/>
</dbReference>
<dbReference type="Pfam" id="PF00884">
    <property type="entry name" value="Sulfatase"/>
    <property type="match status" value="1"/>
</dbReference>
<feature type="domain" description="Sulfatase N-terminal" evidence="5">
    <location>
        <begin position="56"/>
        <end position="374"/>
    </location>
</feature>
<dbReference type="Gene3D" id="3.30.1120.10">
    <property type="match status" value="1"/>
</dbReference>
<keyword evidence="3" id="KW-0378">Hydrolase</keyword>